<feature type="domain" description="Nitroreductase" evidence="3">
    <location>
        <begin position="22"/>
        <end position="188"/>
    </location>
</feature>
<protein>
    <submittedName>
        <fullName evidence="4">Nitroreductase</fullName>
    </submittedName>
</protein>
<evidence type="ECO:0000256" key="2">
    <source>
        <dbReference type="ARBA" id="ARBA00023002"/>
    </source>
</evidence>
<accession>A0A1M7AU06</accession>
<evidence type="ECO:0000313" key="5">
    <source>
        <dbReference type="Proteomes" id="UP000184363"/>
    </source>
</evidence>
<dbReference type="CDD" id="cd02062">
    <property type="entry name" value="Nitro_FMN_reductase"/>
    <property type="match status" value="1"/>
</dbReference>
<dbReference type="GO" id="GO:0016491">
    <property type="term" value="F:oxidoreductase activity"/>
    <property type="evidence" value="ECO:0007669"/>
    <property type="project" value="UniProtKB-KW"/>
</dbReference>
<evidence type="ECO:0000259" key="3">
    <source>
        <dbReference type="Pfam" id="PF00881"/>
    </source>
</evidence>
<dbReference type="Proteomes" id="UP000184363">
    <property type="component" value="Unassembled WGS sequence"/>
</dbReference>
<dbReference type="PANTHER" id="PTHR43673">
    <property type="entry name" value="NAD(P)H NITROREDUCTASE YDGI-RELATED"/>
    <property type="match status" value="1"/>
</dbReference>
<proteinExistence type="inferred from homology"/>
<name>A0A1M7AU06_PSETH</name>
<dbReference type="PANTHER" id="PTHR43673:SF10">
    <property type="entry name" value="NADH DEHYDROGENASE_NAD(P)H NITROREDUCTASE XCC3605-RELATED"/>
    <property type="match status" value="1"/>
</dbReference>
<dbReference type="RefSeq" id="WP_073460364.1">
    <property type="nucleotide sequence ID" value="NZ_CALGVN010000041.1"/>
</dbReference>
<dbReference type="SUPFAM" id="SSF55469">
    <property type="entry name" value="FMN-dependent nitroreductase-like"/>
    <property type="match status" value="1"/>
</dbReference>
<evidence type="ECO:0000256" key="1">
    <source>
        <dbReference type="ARBA" id="ARBA00007118"/>
    </source>
</evidence>
<dbReference type="AlphaFoldDB" id="A0A1M7AU06"/>
<dbReference type="STRING" id="1848.SAMN05443637_1303"/>
<gene>
    <name evidence="4" type="ORF">SAMN05443637_1303</name>
</gene>
<dbReference type="EMBL" id="FRAP01000030">
    <property type="protein sequence ID" value="SHL46106.1"/>
    <property type="molecule type" value="Genomic_DNA"/>
</dbReference>
<comment type="similarity">
    <text evidence="1">Belongs to the nitroreductase family.</text>
</comment>
<reference evidence="4 5" key="1">
    <citation type="submission" date="2016-11" db="EMBL/GenBank/DDBJ databases">
        <authorList>
            <person name="Jaros S."/>
            <person name="Januszkiewicz K."/>
            <person name="Wedrychowicz H."/>
        </authorList>
    </citation>
    <scope>NUCLEOTIDE SEQUENCE [LARGE SCALE GENOMIC DNA]</scope>
    <source>
        <strain evidence="4 5">DSM 43832</strain>
    </source>
</reference>
<dbReference type="OrthoDB" id="3774920at2"/>
<organism evidence="4 5">
    <name type="scientific">Pseudonocardia thermophila</name>
    <dbReference type="NCBI Taxonomy" id="1848"/>
    <lineage>
        <taxon>Bacteria</taxon>
        <taxon>Bacillati</taxon>
        <taxon>Actinomycetota</taxon>
        <taxon>Actinomycetes</taxon>
        <taxon>Pseudonocardiales</taxon>
        <taxon>Pseudonocardiaceae</taxon>
        <taxon>Pseudonocardia</taxon>
    </lineage>
</organism>
<dbReference type="Pfam" id="PF00881">
    <property type="entry name" value="Nitroreductase"/>
    <property type="match status" value="1"/>
</dbReference>
<dbReference type="Gene3D" id="3.40.109.10">
    <property type="entry name" value="NADH Oxidase"/>
    <property type="match status" value="1"/>
</dbReference>
<keyword evidence="5" id="KW-1185">Reference proteome</keyword>
<sequence>MTAPGGRVRPERATDELLTTTRAVRRRLDLDRPVERTVVEECLRLALQAPSGMNNQRWHWVVVTDQGKKNALAEVYQEAFDAVYPPEVVTSMDAEQRRIHGSARYLATNLARVPVLVIPCQWTRIDDSTVFRQAGWWASILPAVWSFMLALRSRGLGSCITTMHLTEEERVAGLLGIPYERCTQVALLPVAHTLGTDFTSARRRPLEDVVHWNAW</sequence>
<evidence type="ECO:0000313" key="4">
    <source>
        <dbReference type="EMBL" id="SHL46106.1"/>
    </source>
</evidence>
<dbReference type="InterPro" id="IPR029479">
    <property type="entry name" value="Nitroreductase"/>
</dbReference>
<dbReference type="InterPro" id="IPR000415">
    <property type="entry name" value="Nitroreductase-like"/>
</dbReference>
<keyword evidence="2" id="KW-0560">Oxidoreductase</keyword>